<dbReference type="Gene3D" id="3.50.50.60">
    <property type="entry name" value="FAD/NAD(P)-binding domain"/>
    <property type="match status" value="1"/>
</dbReference>
<reference evidence="9" key="1">
    <citation type="submission" date="2020-10" db="EMBL/GenBank/DDBJ databases">
        <title>Unveiling of a novel bifunctional photoreceptor, Dualchrome1, isolated from a cosmopolitan green alga.</title>
        <authorList>
            <person name="Suzuki S."/>
            <person name="Kawachi M."/>
        </authorList>
    </citation>
    <scope>NUCLEOTIDE SEQUENCE</scope>
    <source>
        <strain evidence="9">NIES 2893</strain>
    </source>
</reference>
<dbReference type="PANTHER" id="PTHR46028:SF2">
    <property type="entry name" value="KYNURENINE 3-MONOOXYGENASE"/>
    <property type="match status" value="1"/>
</dbReference>
<dbReference type="OrthoDB" id="10053569at2759"/>
<dbReference type="InterPro" id="IPR002938">
    <property type="entry name" value="FAD-bd"/>
</dbReference>
<comment type="cofactor">
    <cofactor evidence="1">
        <name>FAD</name>
        <dbReference type="ChEBI" id="CHEBI:57692"/>
    </cofactor>
</comment>
<comment type="caution">
    <text evidence="9">The sequence shown here is derived from an EMBL/GenBank/DDBJ whole genome shotgun (WGS) entry which is preliminary data.</text>
</comment>
<keyword evidence="7" id="KW-0472">Membrane</keyword>
<keyword evidence="10" id="KW-1185">Reference proteome</keyword>
<keyword evidence="5" id="KW-0560">Oxidoreductase</keyword>
<gene>
    <name evidence="9" type="ORF">PPROV_000677000</name>
</gene>
<keyword evidence="2" id="KW-0285">Flavoprotein</keyword>
<organism evidence="9 10">
    <name type="scientific">Pycnococcus provasolii</name>
    <dbReference type="NCBI Taxonomy" id="41880"/>
    <lineage>
        <taxon>Eukaryota</taxon>
        <taxon>Viridiplantae</taxon>
        <taxon>Chlorophyta</taxon>
        <taxon>Pseudoscourfieldiophyceae</taxon>
        <taxon>Pseudoscourfieldiales</taxon>
        <taxon>Pycnococcaceae</taxon>
        <taxon>Pycnococcus</taxon>
    </lineage>
</organism>
<keyword evidence="4" id="KW-0521">NADP</keyword>
<proteinExistence type="predicted"/>
<evidence type="ECO:0000256" key="4">
    <source>
        <dbReference type="ARBA" id="ARBA00022857"/>
    </source>
</evidence>
<evidence type="ECO:0000256" key="5">
    <source>
        <dbReference type="ARBA" id="ARBA00023002"/>
    </source>
</evidence>
<feature type="domain" description="FAD-binding" evidence="8">
    <location>
        <begin position="56"/>
        <end position="227"/>
    </location>
</feature>
<dbReference type="GO" id="GO:0071949">
    <property type="term" value="F:FAD binding"/>
    <property type="evidence" value="ECO:0007669"/>
    <property type="project" value="InterPro"/>
</dbReference>
<sequence>MNSISISSSISSITGVNRSRTPLDETCVAPLRCSSGGSLGDDDDTTSSLVTTGSPNVLVVGAGPVGTTAACLLSDRLGPSASVTILERRSDPTRMDDASRMSARLYPMALNERSFDALARARLEDIQGGHKLRGFAVLTKEGRVKQFNLPGQDEDKRILIDWVTWTSNLITLARQKHPRINFQFDTPLRPSAFDVDAQTVTLDNGTVMKYDLLVGADGANSVARTALYGDACTKVLYDGTNVGYRILQGVDPSYLTNDMLRAIYDNDDNTARIFRCGSKKTSIVLFRSCVDPSRIDAMYTGTVALLSDATAYSETVHAIEGLPHSVALAIAASNAANAHNPPSSFGQVRWMREFGKGHVALVGDAAHSVTSSLGQGATTGLGSAVALADAINTDDIAGSVSAYSASRAPQAHALQRMEVLNAYATSGWRNPNASKLWSVIARAASTLGLIGGLLLSRVNSGVRHSTLFHGLIDPSITLRDLENQFLKCISLGVFVLAILTSCLCMLARARMNAALL</sequence>
<protein>
    <recommendedName>
        <fullName evidence="8">FAD-binding domain-containing protein</fullName>
    </recommendedName>
</protein>
<accession>A0A830HMC3</accession>
<evidence type="ECO:0000259" key="8">
    <source>
        <dbReference type="Pfam" id="PF01494"/>
    </source>
</evidence>
<feature type="transmembrane region" description="Helical" evidence="7">
    <location>
        <begin position="489"/>
        <end position="507"/>
    </location>
</feature>
<dbReference type="SUPFAM" id="SSF51905">
    <property type="entry name" value="FAD/NAD(P)-binding domain"/>
    <property type="match status" value="1"/>
</dbReference>
<evidence type="ECO:0000256" key="7">
    <source>
        <dbReference type="SAM" id="Phobius"/>
    </source>
</evidence>
<evidence type="ECO:0000256" key="1">
    <source>
        <dbReference type="ARBA" id="ARBA00001974"/>
    </source>
</evidence>
<keyword evidence="3" id="KW-0274">FAD</keyword>
<dbReference type="Proteomes" id="UP000660262">
    <property type="component" value="Unassembled WGS sequence"/>
</dbReference>
<keyword evidence="6" id="KW-0503">Monooxygenase</keyword>
<dbReference type="GO" id="GO:0004502">
    <property type="term" value="F:kynurenine 3-monooxygenase activity"/>
    <property type="evidence" value="ECO:0007669"/>
    <property type="project" value="TreeGrafter"/>
</dbReference>
<keyword evidence="7" id="KW-1133">Transmembrane helix</keyword>
<dbReference type="GO" id="GO:0070189">
    <property type="term" value="P:kynurenine metabolic process"/>
    <property type="evidence" value="ECO:0007669"/>
    <property type="project" value="TreeGrafter"/>
</dbReference>
<evidence type="ECO:0000256" key="6">
    <source>
        <dbReference type="ARBA" id="ARBA00023033"/>
    </source>
</evidence>
<dbReference type="AlphaFoldDB" id="A0A830HMC3"/>
<dbReference type="PANTHER" id="PTHR46028">
    <property type="entry name" value="KYNURENINE 3-MONOOXYGENASE"/>
    <property type="match status" value="1"/>
</dbReference>
<evidence type="ECO:0000313" key="10">
    <source>
        <dbReference type="Proteomes" id="UP000660262"/>
    </source>
</evidence>
<dbReference type="EMBL" id="BNJQ01000019">
    <property type="protein sequence ID" value="GHP08028.1"/>
    <property type="molecule type" value="Genomic_DNA"/>
</dbReference>
<name>A0A830HMC3_9CHLO</name>
<evidence type="ECO:0000256" key="3">
    <source>
        <dbReference type="ARBA" id="ARBA00022827"/>
    </source>
</evidence>
<dbReference type="InterPro" id="IPR036188">
    <property type="entry name" value="FAD/NAD-bd_sf"/>
</dbReference>
<dbReference type="PRINTS" id="PR00420">
    <property type="entry name" value="RNGMNOXGNASE"/>
</dbReference>
<keyword evidence="7" id="KW-0812">Transmembrane</keyword>
<evidence type="ECO:0000256" key="2">
    <source>
        <dbReference type="ARBA" id="ARBA00022630"/>
    </source>
</evidence>
<dbReference type="Pfam" id="PF01494">
    <property type="entry name" value="FAD_binding_3"/>
    <property type="match status" value="1"/>
</dbReference>
<evidence type="ECO:0000313" key="9">
    <source>
        <dbReference type="EMBL" id="GHP08028.1"/>
    </source>
</evidence>